<keyword evidence="3" id="KW-0012">Acyltransferase</keyword>
<dbReference type="RefSeq" id="WP_354639205.1">
    <property type="nucleotide sequence ID" value="NZ_CP159872.1"/>
</dbReference>
<dbReference type="SUPFAM" id="SSF53901">
    <property type="entry name" value="Thiolase-like"/>
    <property type="match status" value="1"/>
</dbReference>
<dbReference type="CDD" id="cd00831">
    <property type="entry name" value="CHS_like"/>
    <property type="match status" value="1"/>
</dbReference>
<accession>A0AAU8JRM2</accession>
<dbReference type="InterPro" id="IPR016039">
    <property type="entry name" value="Thiolase-like"/>
</dbReference>
<feature type="domain" description="Chalcone/stilbene synthase N-terminal" evidence="5">
    <location>
        <begin position="39"/>
        <end position="201"/>
    </location>
</feature>
<name>A0AAU8JRM2_9ACTN</name>
<dbReference type="Pfam" id="PF02797">
    <property type="entry name" value="Chal_sti_synt_C"/>
    <property type="match status" value="1"/>
</dbReference>
<organism evidence="7">
    <name type="scientific">Kitasatospora camelliae</name>
    <dbReference type="NCBI Taxonomy" id="3156397"/>
    <lineage>
        <taxon>Bacteria</taxon>
        <taxon>Bacillati</taxon>
        <taxon>Actinomycetota</taxon>
        <taxon>Actinomycetes</taxon>
        <taxon>Kitasatosporales</taxon>
        <taxon>Streptomycetaceae</taxon>
        <taxon>Kitasatospora</taxon>
    </lineage>
</organism>
<evidence type="ECO:0000256" key="1">
    <source>
        <dbReference type="ARBA" id="ARBA00005531"/>
    </source>
</evidence>
<dbReference type="EMBL" id="CP159872">
    <property type="protein sequence ID" value="XCM78927.1"/>
    <property type="molecule type" value="Genomic_DNA"/>
</dbReference>
<dbReference type="InterPro" id="IPR012328">
    <property type="entry name" value="Chalcone/stilbene_synt_C"/>
</dbReference>
<dbReference type="Pfam" id="PF00195">
    <property type="entry name" value="Chal_sti_synt_N"/>
    <property type="match status" value="1"/>
</dbReference>
<dbReference type="PANTHER" id="PTHR11877:SF99">
    <property type="entry name" value="1,3,6,8-TETRAHYDROXYNAPHTHALENE SYNTHASE"/>
    <property type="match status" value="1"/>
</dbReference>
<dbReference type="Gene3D" id="3.40.47.10">
    <property type="match status" value="2"/>
</dbReference>
<evidence type="ECO:0000259" key="6">
    <source>
        <dbReference type="Pfam" id="PF02797"/>
    </source>
</evidence>
<evidence type="ECO:0000256" key="3">
    <source>
        <dbReference type="ARBA" id="ARBA00023315"/>
    </source>
</evidence>
<dbReference type="InterPro" id="IPR011141">
    <property type="entry name" value="Polyketide_synthase_type-III"/>
</dbReference>
<dbReference type="PANTHER" id="PTHR11877">
    <property type="entry name" value="HYDROXYMETHYLGLUTARYL-COA SYNTHASE"/>
    <property type="match status" value="1"/>
</dbReference>
<evidence type="ECO:0000313" key="7">
    <source>
        <dbReference type="EMBL" id="XCM78927.1"/>
    </source>
</evidence>
<proteinExistence type="inferred from homology"/>
<gene>
    <name evidence="7" type="ORF">ABWK59_08310</name>
</gene>
<reference evidence="7" key="1">
    <citation type="submission" date="2024-06" db="EMBL/GenBank/DDBJ databases">
        <title>The genome sequences of Kitasatospora sp. strain HUAS MG31.</title>
        <authorList>
            <person name="Mo P."/>
        </authorList>
    </citation>
    <scope>NUCLEOTIDE SEQUENCE</scope>
    <source>
        <strain evidence="7">HUAS MG31</strain>
    </source>
</reference>
<dbReference type="GO" id="GO:0016747">
    <property type="term" value="F:acyltransferase activity, transferring groups other than amino-acyl groups"/>
    <property type="evidence" value="ECO:0007669"/>
    <property type="project" value="InterPro"/>
</dbReference>
<dbReference type="KEGG" id="kcm:ABWK59_08310"/>
<evidence type="ECO:0000256" key="2">
    <source>
        <dbReference type="ARBA" id="ARBA00022679"/>
    </source>
</evidence>
<sequence length="354" mass="36692">MTRIAAVSGVVPPHRYPQGELAGAMAALCLPRGADRRVLERVHASAGVATRHLALPLARYPELDGFGRSNDAFIEAALALGEAAVASALDRADLAAEEIDLVVSTSVTGIAAPSIEARLAARLGLREDVRRIPVFGLGCAAGAAGVGRLDDFLAGRPRGVALLLSTELCSLTLQRSDSSTAGLVASALFGDGAGALLAVGAEHPRHAEGPGPLVVASRSRLYPGTERLLGWDIGDRGFKIVLGAELPDLVRLHVAEEISSFLAAHDLKPDGITAWICHPGGPKVLDAVAETLGLPYSALELSRRSLAAVGNLSSASVLHILQDTLALRPPPPGSYGLMLALGPGFSSELVLLRW</sequence>
<evidence type="ECO:0000259" key="5">
    <source>
        <dbReference type="Pfam" id="PF00195"/>
    </source>
</evidence>
<comment type="similarity">
    <text evidence="1">Belongs to the thiolase-like superfamily. Chalcone/stilbene synthases family.</text>
</comment>
<dbReference type="InterPro" id="IPR001099">
    <property type="entry name" value="Chalcone/stilbene_synt_N"/>
</dbReference>
<keyword evidence="2" id="KW-0808">Transferase</keyword>
<dbReference type="GO" id="GO:0030639">
    <property type="term" value="P:polyketide biosynthetic process"/>
    <property type="evidence" value="ECO:0007669"/>
    <property type="project" value="TreeGrafter"/>
</dbReference>
<feature type="active site" description="Acyl-thioester intermediate" evidence="4">
    <location>
        <position position="139"/>
    </location>
</feature>
<dbReference type="AlphaFoldDB" id="A0AAU8JRM2"/>
<dbReference type="PIRSF" id="PIRSF000451">
    <property type="entry name" value="PKS_III"/>
    <property type="match status" value="1"/>
</dbReference>
<evidence type="ECO:0000256" key="4">
    <source>
        <dbReference type="PIRSR" id="PIRSR000451-1"/>
    </source>
</evidence>
<feature type="domain" description="Chalcone/stilbene synthase C-terminal" evidence="6">
    <location>
        <begin position="216"/>
        <end position="353"/>
    </location>
</feature>
<protein>
    <submittedName>
        <fullName evidence="7">3-oxoacyl-[acyl-carrier-protein] synthase III C-terminal domain-containing protein</fullName>
    </submittedName>
</protein>